<proteinExistence type="predicted"/>
<dbReference type="InterPro" id="IPR036291">
    <property type="entry name" value="NAD(P)-bd_dom_sf"/>
</dbReference>
<keyword evidence="4" id="KW-1185">Reference proteome</keyword>
<sequence length="340" mass="37377">MTKLRVGIIGVGGIAQQRHIPALLQFPELAELHAVSDTNVERAQEVAAKYKVPHVFQHYKGMFDEVDAVIICTPNKFHAEITVEALEAGVHVLCEKPMAMSAAECARMVEASRTSGKQLAIAYHYRHMPVSQAAKSVMDEVGTPLVVRVKALRRRKVPGWGVFTNKELQGGGSLIDYGCHLLDLALWLMGNPKHTAVMGSTYNALSRTPGQLNQWGSFNHETFGVDDHVTSYIKFENGASLLFETSWSANILDDEEHLSISGTKGGLSVFPFEMYTTKGQMLLNSQAAWIQGEEDPGLPQLQNFLEACVHGAELVVKPEEAMQVSQIIDEIYQSAGGTER</sequence>
<dbReference type="Gene3D" id="3.40.50.720">
    <property type="entry name" value="NAD(P)-binding Rossmann-like Domain"/>
    <property type="match status" value="1"/>
</dbReference>
<feature type="domain" description="GFO/IDH/MocA-like oxidoreductase" evidence="2">
    <location>
        <begin position="139"/>
        <end position="267"/>
    </location>
</feature>
<dbReference type="EMBL" id="JANCLT010000009">
    <property type="protein sequence ID" value="MCP8969993.1"/>
    <property type="molecule type" value="Genomic_DNA"/>
</dbReference>
<dbReference type="SUPFAM" id="SSF55347">
    <property type="entry name" value="Glyceraldehyde-3-phosphate dehydrogenase-like, C-terminal domain"/>
    <property type="match status" value="1"/>
</dbReference>
<dbReference type="InterPro" id="IPR052515">
    <property type="entry name" value="Gfo/Idh/MocA_Oxidoreductase"/>
</dbReference>
<dbReference type="Gene3D" id="3.30.360.10">
    <property type="entry name" value="Dihydrodipicolinate Reductase, domain 2"/>
    <property type="match status" value="1"/>
</dbReference>
<gene>
    <name evidence="3" type="ORF">NK662_15835</name>
</gene>
<name>A0AA41XA64_9BACI</name>
<dbReference type="AlphaFoldDB" id="A0AA41XA64"/>
<dbReference type="InterPro" id="IPR000683">
    <property type="entry name" value="Gfo/Idh/MocA-like_OxRdtase_N"/>
</dbReference>
<dbReference type="SUPFAM" id="SSF51735">
    <property type="entry name" value="NAD(P)-binding Rossmann-fold domains"/>
    <property type="match status" value="1"/>
</dbReference>
<reference evidence="3" key="1">
    <citation type="submission" date="2022-07" db="EMBL/GenBank/DDBJ databases">
        <authorList>
            <person name="Li W.-J."/>
            <person name="Deng Q.-Q."/>
        </authorList>
    </citation>
    <scope>NUCLEOTIDE SEQUENCE</scope>
    <source>
        <strain evidence="3">SYSU M60031</strain>
    </source>
</reference>
<dbReference type="RefSeq" id="WP_254759914.1">
    <property type="nucleotide sequence ID" value="NZ_JANCLT010000009.1"/>
</dbReference>
<comment type="caution">
    <text evidence="3">The sequence shown here is derived from an EMBL/GenBank/DDBJ whole genome shotgun (WGS) entry which is preliminary data.</text>
</comment>
<dbReference type="Pfam" id="PF01408">
    <property type="entry name" value="GFO_IDH_MocA"/>
    <property type="match status" value="1"/>
</dbReference>
<accession>A0AA41XA64</accession>
<dbReference type="InterPro" id="IPR055170">
    <property type="entry name" value="GFO_IDH_MocA-like_dom"/>
</dbReference>
<organism evidence="3 4">
    <name type="scientific">Ectobacillus ponti</name>
    <dbReference type="NCBI Taxonomy" id="2961894"/>
    <lineage>
        <taxon>Bacteria</taxon>
        <taxon>Bacillati</taxon>
        <taxon>Bacillota</taxon>
        <taxon>Bacilli</taxon>
        <taxon>Bacillales</taxon>
        <taxon>Bacillaceae</taxon>
        <taxon>Ectobacillus</taxon>
    </lineage>
</organism>
<dbReference type="PANTHER" id="PTHR43249:SF1">
    <property type="entry name" value="D-GLUCOSIDE 3-DEHYDROGENASE"/>
    <property type="match status" value="1"/>
</dbReference>
<dbReference type="Proteomes" id="UP001156102">
    <property type="component" value="Unassembled WGS sequence"/>
</dbReference>
<dbReference type="Pfam" id="PF22725">
    <property type="entry name" value="GFO_IDH_MocA_C3"/>
    <property type="match status" value="1"/>
</dbReference>
<dbReference type="GO" id="GO:0000166">
    <property type="term" value="F:nucleotide binding"/>
    <property type="evidence" value="ECO:0007669"/>
    <property type="project" value="InterPro"/>
</dbReference>
<dbReference type="PANTHER" id="PTHR43249">
    <property type="entry name" value="UDP-N-ACETYL-2-AMINO-2-DEOXY-D-GLUCURONATE OXIDASE"/>
    <property type="match status" value="1"/>
</dbReference>
<evidence type="ECO:0000259" key="1">
    <source>
        <dbReference type="Pfam" id="PF01408"/>
    </source>
</evidence>
<evidence type="ECO:0000313" key="3">
    <source>
        <dbReference type="EMBL" id="MCP8969993.1"/>
    </source>
</evidence>
<evidence type="ECO:0000313" key="4">
    <source>
        <dbReference type="Proteomes" id="UP001156102"/>
    </source>
</evidence>
<protein>
    <submittedName>
        <fullName evidence="3">Gfo/Idh/MocA family oxidoreductase</fullName>
    </submittedName>
</protein>
<feature type="domain" description="Gfo/Idh/MocA-like oxidoreductase N-terminal" evidence="1">
    <location>
        <begin position="4"/>
        <end position="122"/>
    </location>
</feature>
<evidence type="ECO:0000259" key="2">
    <source>
        <dbReference type="Pfam" id="PF22725"/>
    </source>
</evidence>